<feature type="signal peptide" evidence="1">
    <location>
        <begin position="1"/>
        <end position="19"/>
    </location>
</feature>
<organism evidence="2 7">
    <name type="scientific">Phytophthora rubi</name>
    <dbReference type="NCBI Taxonomy" id="129364"/>
    <lineage>
        <taxon>Eukaryota</taxon>
        <taxon>Sar</taxon>
        <taxon>Stramenopiles</taxon>
        <taxon>Oomycota</taxon>
        <taxon>Peronosporomycetes</taxon>
        <taxon>Peronosporales</taxon>
        <taxon>Peronosporaceae</taxon>
        <taxon>Phytophthora</taxon>
    </lineage>
</organism>
<dbReference type="Proteomes" id="UP000429607">
    <property type="component" value="Unassembled WGS sequence"/>
</dbReference>
<dbReference type="AlphaFoldDB" id="A0A6A3L474"/>
<feature type="chain" id="PRO_5036164878" description="Secreted protein" evidence="1">
    <location>
        <begin position="20"/>
        <end position="96"/>
    </location>
</feature>
<evidence type="ECO:0000313" key="3">
    <source>
        <dbReference type="EMBL" id="KAE9018991.1"/>
    </source>
</evidence>
<accession>A0A6A3L474</accession>
<sequence length="96" mass="10061">MMICVCVCVFNALLGVLNSLQLLVRLRGSGGGIERRFHFQNCRLVAHSTASSSVCSTLKLDTGTRGPGRALHAKVIDVLVAGPQHSSVVGSTAIPC</sequence>
<evidence type="ECO:0000313" key="7">
    <source>
        <dbReference type="Proteomes" id="UP000435112"/>
    </source>
</evidence>
<dbReference type="Proteomes" id="UP000435112">
    <property type="component" value="Unassembled WGS sequence"/>
</dbReference>
<keyword evidence="6" id="KW-1185">Reference proteome</keyword>
<name>A0A6A3L474_9STRA</name>
<evidence type="ECO:0000256" key="1">
    <source>
        <dbReference type="SAM" id="SignalP"/>
    </source>
</evidence>
<evidence type="ECO:0008006" key="8">
    <source>
        <dbReference type="Google" id="ProtNLM"/>
    </source>
</evidence>
<dbReference type="EMBL" id="QXFU01001001">
    <property type="protein sequence ID" value="KAE9013710.1"/>
    <property type="molecule type" value="Genomic_DNA"/>
</dbReference>
<reference evidence="5 7" key="1">
    <citation type="submission" date="2018-09" db="EMBL/GenBank/DDBJ databases">
        <title>Genomic investigation of the strawberry pathogen Phytophthora fragariae indicates pathogenicity is determined by transcriptional variation in three key races.</title>
        <authorList>
            <person name="Adams T.M."/>
            <person name="Armitage A.D."/>
            <person name="Sobczyk M.K."/>
            <person name="Bates H.J."/>
            <person name="Dunwell J.M."/>
            <person name="Nellist C.F."/>
            <person name="Harrison R.J."/>
        </authorList>
    </citation>
    <scope>NUCLEOTIDE SEQUENCE [LARGE SCALE GENOMIC DNA]</scope>
    <source>
        <strain evidence="3 5">SCRP249</strain>
        <strain evidence="2 7">SCRP324</strain>
        <strain evidence="4 6">SCRP333</strain>
    </source>
</reference>
<comment type="caution">
    <text evidence="2">The sequence shown here is derived from an EMBL/GenBank/DDBJ whole genome shotgun (WGS) entry which is preliminary data.</text>
</comment>
<proteinExistence type="predicted"/>
<protein>
    <recommendedName>
        <fullName evidence="8">Secreted protein</fullName>
    </recommendedName>
</protein>
<evidence type="ECO:0000313" key="4">
    <source>
        <dbReference type="EMBL" id="KAE9332404.1"/>
    </source>
</evidence>
<evidence type="ECO:0000313" key="6">
    <source>
        <dbReference type="Proteomes" id="UP000434957"/>
    </source>
</evidence>
<dbReference type="EMBL" id="QXFT01000967">
    <property type="protein sequence ID" value="KAE9332404.1"/>
    <property type="molecule type" value="Genomic_DNA"/>
</dbReference>
<evidence type="ECO:0000313" key="2">
    <source>
        <dbReference type="EMBL" id="KAE9013710.1"/>
    </source>
</evidence>
<dbReference type="EMBL" id="QXFV01000983">
    <property type="protein sequence ID" value="KAE9018991.1"/>
    <property type="molecule type" value="Genomic_DNA"/>
</dbReference>
<evidence type="ECO:0000313" key="5">
    <source>
        <dbReference type="Proteomes" id="UP000429607"/>
    </source>
</evidence>
<keyword evidence="1" id="KW-0732">Signal</keyword>
<gene>
    <name evidence="3" type="ORF">PR001_g13996</name>
    <name evidence="2" type="ORF">PR002_g14423</name>
    <name evidence="4" type="ORF">PR003_g14531</name>
</gene>
<dbReference type="Proteomes" id="UP000434957">
    <property type="component" value="Unassembled WGS sequence"/>
</dbReference>